<dbReference type="Proteomes" id="UP000054047">
    <property type="component" value="Unassembled WGS sequence"/>
</dbReference>
<accession>A0A0C2DI25</accession>
<feature type="chain" id="PRO_5002159699" evidence="1">
    <location>
        <begin position="18"/>
        <end position="379"/>
    </location>
</feature>
<sequence length="379" mass="41629">MGLKVLLILAMCLSAAAHVSSKLGDFLDIVRQRGEGNKIAQCPCVIHKESGKCIVYNARYQATNIEEAMFTFHDLTSPLEAEPDVVSFSCKTPQCQHCFSLLYYHLVDNGIVEKSFRPVTQLLPRSAVRPSLCPRYRFLKDVNIPPLPELVPPHVQTMIINGLQNAGKPVPQKLCVSWQRQVGATVLPGWVWNPLTKQWQFLSSSTIGDAGDRYLANATSPIAAPSPGAPPTFVNQQLSPWNGPDGRYTTPYGRQKSTWQHQGQQLKPAQNIGDEGFVPSPASFGGYGKRKKRAAKQSIVGSRFIIGCSNRGESDDNLLALCGWGECVQQFRNVDVLRKVGGQWQSAALSVATCCDCRVRAGTEVHSLVVGDRNRIVLT</sequence>
<dbReference type="PANTHER" id="PTHR33995:SF8">
    <property type="entry name" value="PRION-LIKE-(Q_N-RICH)-DOMAIN-BEARING PROTEIN"/>
    <property type="match status" value="1"/>
</dbReference>
<name>A0A0C2DI25_9BILA</name>
<proteinExistence type="predicted"/>
<keyword evidence="3" id="KW-1185">Reference proteome</keyword>
<evidence type="ECO:0000313" key="2">
    <source>
        <dbReference type="EMBL" id="KIH69613.1"/>
    </source>
</evidence>
<gene>
    <name evidence="2" type="ORF">ANCDUO_00031</name>
</gene>
<dbReference type="OrthoDB" id="5977230at2759"/>
<keyword evidence="1" id="KW-0732">Signal</keyword>
<protein>
    <submittedName>
        <fullName evidence="2">Uncharacterized protein</fullName>
    </submittedName>
</protein>
<feature type="signal peptide" evidence="1">
    <location>
        <begin position="1"/>
        <end position="17"/>
    </location>
</feature>
<reference evidence="2 3" key="1">
    <citation type="submission" date="2013-12" db="EMBL/GenBank/DDBJ databases">
        <title>Draft genome of the parsitic nematode Ancylostoma duodenale.</title>
        <authorList>
            <person name="Mitreva M."/>
        </authorList>
    </citation>
    <scope>NUCLEOTIDE SEQUENCE [LARGE SCALE GENOMIC DNA]</scope>
    <source>
        <strain evidence="2 3">Zhejiang</strain>
    </source>
</reference>
<evidence type="ECO:0000313" key="3">
    <source>
        <dbReference type="Proteomes" id="UP000054047"/>
    </source>
</evidence>
<evidence type="ECO:0000256" key="1">
    <source>
        <dbReference type="SAM" id="SignalP"/>
    </source>
</evidence>
<dbReference type="PANTHER" id="PTHR33995">
    <property type="entry name" value="PROTEIN CBG18546"/>
    <property type="match status" value="1"/>
</dbReference>
<dbReference type="AlphaFoldDB" id="A0A0C2DI25"/>
<dbReference type="EMBL" id="KN726133">
    <property type="protein sequence ID" value="KIH69613.1"/>
    <property type="molecule type" value="Genomic_DNA"/>
</dbReference>
<organism evidence="2 3">
    <name type="scientific">Ancylostoma duodenale</name>
    <dbReference type="NCBI Taxonomy" id="51022"/>
    <lineage>
        <taxon>Eukaryota</taxon>
        <taxon>Metazoa</taxon>
        <taxon>Ecdysozoa</taxon>
        <taxon>Nematoda</taxon>
        <taxon>Chromadorea</taxon>
        <taxon>Rhabditida</taxon>
        <taxon>Rhabditina</taxon>
        <taxon>Rhabditomorpha</taxon>
        <taxon>Strongyloidea</taxon>
        <taxon>Ancylostomatidae</taxon>
        <taxon>Ancylostomatinae</taxon>
        <taxon>Ancylostoma</taxon>
    </lineage>
</organism>